<evidence type="ECO:0000256" key="1">
    <source>
        <dbReference type="SAM" id="MobiDB-lite"/>
    </source>
</evidence>
<proteinExistence type="predicted"/>
<evidence type="ECO:0000313" key="3">
    <source>
        <dbReference type="Proteomes" id="UP000004995"/>
    </source>
</evidence>
<dbReference type="AlphaFoldDB" id="K3YBC2"/>
<accession>K3YBC2</accession>
<dbReference type="EMBL" id="AGNK02004562">
    <property type="status" value="NOT_ANNOTATED_CDS"/>
    <property type="molecule type" value="Genomic_DNA"/>
</dbReference>
<dbReference type="Gramene" id="KQK99639">
    <property type="protein sequence ID" value="KQK99639"/>
    <property type="gene ID" value="SETIT_011516mg"/>
</dbReference>
<sequence>MSSVTGISLSGSASSSARGRRTQHFPWGRVIFLGEADERRNRGKGGGGAHEGNTINWNPQPRFGSCGLNFANTSQP</sequence>
<keyword evidence="3" id="KW-1185">Reference proteome</keyword>
<feature type="compositionally biased region" description="Low complexity" evidence="1">
    <location>
        <begin position="1"/>
        <end position="17"/>
    </location>
</feature>
<dbReference type="HOGENOM" id="CLU_2659209_0_0_1"/>
<reference evidence="2" key="2">
    <citation type="submission" date="2018-08" db="UniProtKB">
        <authorList>
            <consortium name="EnsemblPlants"/>
        </authorList>
    </citation>
    <scope>IDENTIFICATION</scope>
    <source>
        <strain evidence="2">Yugu1</strain>
    </source>
</reference>
<feature type="region of interest" description="Disordered" evidence="1">
    <location>
        <begin position="1"/>
        <end position="76"/>
    </location>
</feature>
<evidence type="ECO:0000313" key="2">
    <source>
        <dbReference type="EnsemblPlants" id="KQK99639"/>
    </source>
</evidence>
<protein>
    <submittedName>
        <fullName evidence="2">Uncharacterized protein</fullName>
    </submittedName>
</protein>
<dbReference type="EnsemblPlants" id="KQK99639">
    <property type="protein sequence ID" value="KQK99639"/>
    <property type="gene ID" value="SETIT_011516mg"/>
</dbReference>
<organism evidence="2 3">
    <name type="scientific">Setaria italica</name>
    <name type="common">Foxtail millet</name>
    <name type="synonym">Panicum italicum</name>
    <dbReference type="NCBI Taxonomy" id="4555"/>
    <lineage>
        <taxon>Eukaryota</taxon>
        <taxon>Viridiplantae</taxon>
        <taxon>Streptophyta</taxon>
        <taxon>Embryophyta</taxon>
        <taxon>Tracheophyta</taxon>
        <taxon>Spermatophyta</taxon>
        <taxon>Magnoliopsida</taxon>
        <taxon>Liliopsida</taxon>
        <taxon>Poales</taxon>
        <taxon>Poaceae</taxon>
        <taxon>PACMAD clade</taxon>
        <taxon>Panicoideae</taxon>
        <taxon>Panicodae</taxon>
        <taxon>Paniceae</taxon>
        <taxon>Cenchrinae</taxon>
        <taxon>Setaria</taxon>
    </lineage>
</organism>
<dbReference type="Proteomes" id="UP000004995">
    <property type="component" value="Unassembled WGS sequence"/>
</dbReference>
<dbReference type="InParanoid" id="K3YBC2"/>
<reference evidence="3" key="1">
    <citation type="journal article" date="2012" name="Nat. Biotechnol.">
        <title>Reference genome sequence of the model plant Setaria.</title>
        <authorList>
            <person name="Bennetzen J.L."/>
            <person name="Schmutz J."/>
            <person name="Wang H."/>
            <person name="Percifield R."/>
            <person name="Hawkins J."/>
            <person name="Pontaroli A.C."/>
            <person name="Estep M."/>
            <person name="Feng L."/>
            <person name="Vaughn J.N."/>
            <person name="Grimwood J."/>
            <person name="Jenkins J."/>
            <person name="Barry K."/>
            <person name="Lindquist E."/>
            <person name="Hellsten U."/>
            <person name="Deshpande S."/>
            <person name="Wang X."/>
            <person name="Wu X."/>
            <person name="Mitros T."/>
            <person name="Triplett J."/>
            <person name="Yang X."/>
            <person name="Ye C.Y."/>
            <person name="Mauro-Herrera M."/>
            <person name="Wang L."/>
            <person name="Li P."/>
            <person name="Sharma M."/>
            <person name="Sharma R."/>
            <person name="Ronald P.C."/>
            <person name="Panaud O."/>
            <person name="Kellogg E.A."/>
            <person name="Brutnell T.P."/>
            <person name="Doust A.N."/>
            <person name="Tuskan G.A."/>
            <person name="Rokhsar D."/>
            <person name="Devos K.M."/>
        </authorList>
    </citation>
    <scope>NUCLEOTIDE SEQUENCE [LARGE SCALE GENOMIC DNA]</scope>
    <source>
        <strain evidence="3">cv. Yugu1</strain>
    </source>
</reference>
<name>K3YBC2_SETIT</name>